<dbReference type="Gene3D" id="1.10.10.10">
    <property type="entry name" value="Winged helix-like DNA-binding domain superfamily/Winged helix DNA-binding domain"/>
    <property type="match status" value="1"/>
</dbReference>
<evidence type="ECO:0000256" key="1">
    <source>
        <dbReference type="ARBA" id="ARBA00023015"/>
    </source>
</evidence>
<gene>
    <name evidence="5" type="ORF">GCM10010470_49380</name>
</gene>
<evidence type="ECO:0000256" key="2">
    <source>
        <dbReference type="ARBA" id="ARBA00023125"/>
    </source>
</evidence>
<comment type="caution">
    <text evidence="5">The sequence shown here is derived from an EMBL/GenBank/DDBJ whole genome shotgun (WGS) entry which is preliminary data.</text>
</comment>
<sequence>MLRFIERFALDLANSGMPRMAARVFVGILAAENGTRTASELAELLGISPAAVSGAVRYLEQIHLVTREREPGQRRDHYVVRDDMWFHNLTNRDEMLRGFERTLADGLAAVGEDSRAGARLDQTRRFFEFYRHALPKLVAEWEEQERSR</sequence>
<reference evidence="5 6" key="1">
    <citation type="journal article" date="2019" name="Int. J. Syst. Evol. Microbiol.">
        <title>The Global Catalogue of Microorganisms (GCM) 10K type strain sequencing project: providing services to taxonomists for standard genome sequencing and annotation.</title>
        <authorList>
            <consortium name="The Broad Institute Genomics Platform"/>
            <consortium name="The Broad Institute Genome Sequencing Center for Infectious Disease"/>
            <person name="Wu L."/>
            <person name="Ma J."/>
        </authorList>
    </citation>
    <scope>NUCLEOTIDE SEQUENCE [LARGE SCALE GENOMIC DNA]</scope>
    <source>
        <strain evidence="5 6">JCM 9383</strain>
    </source>
</reference>
<dbReference type="Proteomes" id="UP001500979">
    <property type="component" value="Unassembled WGS sequence"/>
</dbReference>
<dbReference type="InterPro" id="IPR000835">
    <property type="entry name" value="HTH_MarR-typ"/>
</dbReference>
<evidence type="ECO:0000313" key="5">
    <source>
        <dbReference type="EMBL" id="GAA2808258.1"/>
    </source>
</evidence>
<dbReference type="InterPro" id="IPR052362">
    <property type="entry name" value="HTH-GbsR_regulator"/>
</dbReference>
<dbReference type="SUPFAM" id="SSF46785">
    <property type="entry name" value="Winged helix' DNA-binding domain"/>
    <property type="match status" value="1"/>
</dbReference>
<accession>A0ABN3VID6</accession>
<dbReference type="InterPro" id="IPR011991">
    <property type="entry name" value="ArsR-like_HTH"/>
</dbReference>
<dbReference type="InterPro" id="IPR036388">
    <property type="entry name" value="WH-like_DNA-bd_sf"/>
</dbReference>
<dbReference type="PANTHER" id="PTHR38465">
    <property type="entry name" value="HTH-TYPE TRANSCRIPTIONAL REGULATOR MJ1563-RELATED"/>
    <property type="match status" value="1"/>
</dbReference>
<evidence type="ECO:0000259" key="4">
    <source>
        <dbReference type="Pfam" id="PF12802"/>
    </source>
</evidence>
<dbReference type="CDD" id="cd00090">
    <property type="entry name" value="HTH_ARSR"/>
    <property type="match status" value="1"/>
</dbReference>
<feature type="domain" description="HTH marR-type" evidence="4">
    <location>
        <begin position="15"/>
        <end position="75"/>
    </location>
</feature>
<keyword evidence="1" id="KW-0805">Transcription regulation</keyword>
<organism evidence="5 6">
    <name type="scientific">Saccharopolyspora taberi</name>
    <dbReference type="NCBI Taxonomy" id="60895"/>
    <lineage>
        <taxon>Bacteria</taxon>
        <taxon>Bacillati</taxon>
        <taxon>Actinomycetota</taxon>
        <taxon>Actinomycetes</taxon>
        <taxon>Pseudonocardiales</taxon>
        <taxon>Pseudonocardiaceae</taxon>
        <taxon>Saccharopolyspora</taxon>
    </lineage>
</organism>
<keyword evidence="6" id="KW-1185">Reference proteome</keyword>
<dbReference type="Pfam" id="PF12802">
    <property type="entry name" value="MarR_2"/>
    <property type="match status" value="1"/>
</dbReference>
<dbReference type="EMBL" id="BAAAUX010000020">
    <property type="protein sequence ID" value="GAA2808258.1"/>
    <property type="molecule type" value="Genomic_DNA"/>
</dbReference>
<keyword evidence="3" id="KW-0804">Transcription</keyword>
<keyword evidence="2" id="KW-0238">DNA-binding</keyword>
<dbReference type="PANTHER" id="PTHR38465:SF2">
    <property type="entry name" value="HTH-TYPE TRANSCRIPTIONAL REGULATOR MMPR5"/>
    <property type="match status" value="1"/>
</dbReference>
<proteinExistence type="predicted"/>
<dbReference type="InterPro" id="IPR036390">
    <property type="entry name" value="WH_DNA-bd_sf"/>
</dbReference>
<protein>
    <submittedName>
        <fullName evidence="5">MarR family transcriptional regulator</fullName>
    </submittedName>
</protein>
<evidence type="ECO:0000256" key="3">
    <source>
        <dbReference type="ARBA" id="ARBA00023163"/>
    </source>
</evidence>
<evidence type="ECO:0000313" key="6">
    <source>
        <dbReference type="Proteomes" id="UP001500979"/>
    </source>
</evidence>
<name>A0ABN3VID6_9PSEU</name>